<dbReference type="SUPFAM" id="SSF46785">
    <property type="entry name" value="Winged helix' DNA-binding domain"/>
    <property type="match status" value="1"/>
</dbReference>
<name>A0ABQ1PGN6_9MICC</name>
<evidence type="ECO:0000259" key="1">
    <source>
        <dbReference type="Pfam" id="PF12802"/>
    </source>
</evidence>
<organism evidence="2 3">
    <name type="scientific">Tersicoccus solisilvae</name>
    <dbReference type="NCBI Taxonomy" id="1882339"/>
    <lineage>
        <taxon>Bacteria</taxon>
        <taxon>Bacillati</taxon>
        <taxon>Actinomycetota</taxon>
        <taxon>Actinomycetes</taxon>
        <taxon>Micrococcales</taxon>
        <taxon>Micrococcaceae</taxon>
        <taxon>Tersicoccus</taxon>
    </lineage>
</organism>
<accession>A0ABQ1PGN6</accession>
<dbReference type="Pfam" id="PF12802">
    <property type="entry name" value="MarR_2"/>
    <property type="match status" value="1"/>
</dbReference>
<comment type="caution">
    <text evidence="2">The sequence shown here is derived from an EMBL/GenBank/DDBJ whole genome shotgun (WGS) entry which is preliminary data.</text>
</comment>
<dbReference type="InterPro" id="IPR000835">
    <property type="entry name" value="HTH_MarR-typ"/>
</dbReference>
<feature type="domain" description="HTH marR-type" evidence="1">
    <location>
        <begin position="1"/>
        <end position="48"/>
    </location>
</feature>
<dbReference type="InterPro" id="IPR036388">
    <property type="entry name" value="WH-like_DNA-bd_sf"/>
</dbReference>
<reference evidence="3" key="1">
    <citation type="journal article" date="2019" name="Int. J. Syst. Evol. Microbiol.">
        <title>The Global Catalogue of Microorganisms (GCM) 10K type strain sequencing project: providing services to taxonomists for standard genome sequencing and annotation.</title>
        <authorList>
            <consortium name="The Broad Institute Genomics Platform"/>
            <consortium name="The Broad Institute Genome Sequencing Center for Infectious Disease"/>
            <person name="Wu L."/>
            <person name="Ma J."/>
        </authorList>
    </citation>
    <scope>NUCLEOTIDE SEQUENCE [LARGE SCALE GENOMIC DNA]</scope>
    <source>
        <strain evidence="3">CGMCC 1.15480</strain>
    </source>
</reference>
<dbReference type="RefSeq" id="WP_229660011.1">
    <property type="nucleotide sequence ID" value="NZ_BMJI01000018.1"/>
</dbReference>
<evidence type="ECO:0000313" key="3">
    <source>
        <dbReference type="Proteomes" id="UP000597761"/>
    </source>
</evidence>
<protein>
    <recommendedName>
        <fullName evidence="1">HTH marR-type domain-containing protein</fullName>
    </recommendedName>
</protein>
<dbReference type="Gene3D" id="1.10.10.10">
    <property type="entry name" value="Winged helix-like DNA-binding domain superfamily/Winged helix DNA-binding domain"/>
    <property type="match status" value="1"/>
</dbReference>
<dbReference type="Proteomes" id="UP000597761">
    <property type="component" value="Unassembled WGS sequence"/>
</dbReference>
<evidence type="ECO:0000313" key="2">
    <source>
        <dbReference type="EMBL" id="GGC96777.1"/>
    </source>
</evidence>
<dbReference type="EMBL" id="BMJI01000018">
    <property type="protein sequence ID" value="GGC96777.1"/>
    <property type="molecule type" value="Genomic_DNA"/>
</dbReference>
<proteinExistence type="predicted"/>
<dbReference type="InterPro" id="IPR036390">
    <property type="entry name" value="WH_DNA-bd_sf"/>
</dbReference>
<keyword evidence="3" id="KW-1185">Reference proteome</keyword>
<gene>
    <name evidence="2" type="ORF">GCM10011512_24750</name>
</gene>
<sequence>MQWDALRAMVREPDASARRLAAETFQSEQSFGVMAARMERNGLITRTAGLGRLRRHRPTEEGLHLLDLGNAVANEVFAATIGTLTPDERAVLLDLLTRAAAE</sequence>